<gene>
    <name evidence="1" type="ORF">AVEN_22112_1</name>
</gene>
<accession>A0A4Y2QS57</accession>
<name>A0A4Y2QS57_ARAVE</name>
<proteinExistence type="predicted"/>
<dbReference type="EMBL" id="BGPR01140232">
    <property type="protein sequence ID" value="GBN66086.1"/>
    <property type="molecule type" value="Genomic_DNA"/>
</dbReference>
<sequence>MARTSMRFKRIEWIVRRVINPTGADLPSIFHARRWVGRFRLNHARYGCDDDWDNNFEESDEVVSLPEKQPFVQQNDELPQPTRCCHLEKSISAGPEKYAMIVKVLVLDY</sequence>
<evidence type="ECO:0000313" key="2">
    <source>
        <dbReference type="Proteomes" id="UP000499080"/>
    </source>
</evidence>
<comment type="caution">
    <text evidence="1">The sequence shown here is derived from an EMBL/GenBank/DDBJ whole genome shotgun (WGS) entry which is preliminary data.</text>
</comment>
<reference evidence="1 2" key="1">
    <citation type="journal article" date="2019" name="Sci. Rep.">
        <title>Orb-weaving spider Araneus ventricosus genome elucidates the spidroin gene catalogue.</title>
        <authorList>
            <person name="Kono N."/>
            <person name="Nakamura H."/>
            <person name="Ohtoshi R."/>
            <person name="Moran D.A.P."/>
            <person name="Shinohara A."/>
            <person name="Yoshida Y."/>
            <person name="Fujiwara M."/>
            <person name="Mori M."/>
            <person name="Tomita M."/>
            <person name="Arakawa K."/>
        </authorList>
    </citation>
    <scope>NUCLEOTIDE SEQUENCE [LARGE SCALE GENOMIC DNA]</scope>
</reference>
<keyword evidence="2" id="KW-1185">Reference proteome</keyword>
<dbReference type="Proteomes" id="UP000499080">
    <property type="component" value="Unassembled WGS sequence"/>
</dbReference>
<protein>
    <submittedName>
        <fullName evidence="1">Uncharacterized protein</fullName>
    </submittedName>
</protein>
<evidence type="ECO:0000313" key="1">
    <source>
        <dbReference type="EMBL" id="GBN66086.1"/>
    </source>
</evidence>
<organism evidence="1 2">
    <name type="scientific">Araneus ventricosus</name>
    <name type="common">Orbweaver spider</name>
    <name type="synonym">Epeira ventricosa</name>
    <dbReference type="NCBI Taxonomy" id="182803"/>
    <lineage>
        <taxon>Eukaryota</taxon>
        <taxon>Metazoa</taxon>
        <taxon>Ecdysozoa</taxon>
        <taxon>Arthropoda</taxon>
        <taxon>Chelicerata</taxon>
        <taxon>Arachnida</taxon>
        <taxon>Araneae</taxon>
        <taxon>Araneomorphae</taxon>
        <taxon>Entelegynae</taxon>
        <taxon>Araneoidea</taxon>
        <taxon>Araneidae</taxon>
        <taxon>Araneus</taxon>
    </lineage>
</organism>
<dbReference type="AlphaFoldDB" id="A0A4Y2QS57"/>